<keyword evidence="2" id="KW-0472">Membrane</keyword>
<gene>
    <name evidence="4" type="ORF">BDZ85DRAFT_93652</name>
</gene>
<keyword evidence="5" id="KW-1185">Reference proteome</keyword>
<evidence type="ECO:0000259" key="3">
    <source>
        <dbReference type="Pfam" id="PF20237"/>
    </source>
</evidence>
<evidence type="ECO:0000256" key="2">
    <source>
        <dbReference type="SAM" id="Phobius"/>
    </source>
</evidence>
<evidence type="ECO:0000313" key="5">
    <source>
        <dbReference type="Proteomes" id="UP000799538"/>
    </source>
</evidence>
<dbReference type="PANTHER" id="PTHR34502">
    <property type="entry name" value="DUF6594 DOMAIN-CONTAINING PROTEIN-RELATED"/>
    <property type="match status" value="1"/>
</dbReference>
<keyword evidence="1" id="KW-0175">Coiled coil</keyword>
<dbReference type="EMBL" id="ML992545">
    <property type="protein sequence ID" value="KAF2218451.1"/>
    <property type="molecule type" value="Genomic_DNA"/>
</dbReference>
<keyword evidence="2" id="KW-1133">Transmembrane helix</keyword>
<keyword evidence="2" id="KW-0812">Transmembrane</keyword>
<dbReference type="Proteomes" id="UP000799538">
    <property type="component" value="Unassembled WGS sequence"/>
</dbReference>
<dbReference type="AlphaFoldDB" id="A0A6A6FYF1"/>
<protein>
    <recommendedName>
        <fullName evidence="3">DUF6594 domain-containing protein</fullName>
    </recommendedName>
</protein>
<proteinExistence type="predicted"/>
<organism evidence="4 5">
    <name type="scientific">Elsinoe ampelina</name>
    <dbReference type="NCBI Taxonomy" id="302913"/>
    <lineage>
        <taxon>Eukaryota</taxon>
        <taxon>Fungi</taxon>
        <taxon>Dikarya</taxon>
        <taxon>Ascomycota</taxon>
        <taxon>Pezizomycotina</taxon>
        <taxon>Dothideomycetes</taxon>
        <taxon>Dothideomycetidae</taxon>
        <taxon>Myriangiales</taxon>
        <taxon>Elsinoaceae</taxon>
        <taxon>Elsinoe</taxon>
    </lineage>
</organism>
<dbReference type="Pfam" id="PF20237">
    <property type="entry name" value="DUF6594"/>
    <property type="match status" value="1"/>
</dbReference>
<sequence>MSTPLQYSPGFCEYAKFVSTEPELAVFPRFNDVSVRNLVHLMEQVRELQLQLERFDSEEKELLKTATGREKMGIQGVNQSWAAFLHGAKHNERLQKKLKVALELEDVLERYPERALISHSAVMRLPPPQQHVARVCQNWITQQEPMEDNAHLTCDRKDLVSLYTASHEEDLLSRIVQSLCGWYYRDKRVVPSNWDEIPIYDDEKTQRITSFFTVFIAVIMLFGATAILTFAKDVTPVQRMAIIGAFTATFASLVGVFTNCKRSELFVAVSTYSAVLVVFAEVTNKAASM</sequence>
<name>A0A6A6FYF1_9PEZI</name>
<feature type="transmembrane region" description="Helical" evidence="2">
    <location>
        <begin position="237"/>
        <end position="258"/>
    </location>
</feature>
<feature type="transmembrane region" description="Helical" evidence="2">
    <location>
        <begin position="265"/>
        <end position="283"/>
    </location>
</feature>
<accession>A0A6A6FYF1</accession>
<feature type="coiled-coil region" evidence="1">
    <location>
        <begin position="38"/>
        <end position="65"/>
    </location>
</feature>
<dbReference type="OrthoDB" id="3533814at2759"/>
<feature type="transmembrane region" description="Helical" evidence="2">
    <location>
        <begin position="211"/>
        <end position="231"/>
    </location>
</feature>
<feature type="domain" description="DUF6594" evidence="3">
    <location>
        <begin position="14"/>
        <end position="277"/>
    </location>
</feature>
<evidence type="ECO:0000313" key="4">
    <source>
        <dbReference type="EMBL" id="KAF2218451.1"/>
    </source>
</evidence>
<evidence type="ECO:0000256" key="1">
    <source>
        <dbReference type="SAM" id="Coils"/>
    </source>
</evidence>
<dbReference type="InterPro" id="IPR046529">
    <property type="entry name" value="DUF6594"/>
</dbReference>
<reference evidence="5" key="1">
    <citation type="journal article" date="2020" name="Stud. Mycol.">
        <title>101 Dothideomycetes genomes: A test case for predicting lifestyles and emergence of pathogens.</title>
        <authorList>
            <person name="Haridas S."/>
            <person name="Albert R."/>
            <person name="Binder M."/>
            <person name="Bloem J."/>
            <person name="LaButti K."/>
            <person name="Salamov A."/>
            <person name="Andreopoulos B."/>
            <person name="Baker S."/>
            <person name="Barry K."/>
            <person name="Bills G."/>
            <person name="Bluhm B."/>
            <person name="Cannon C."/>
            <person name="Castanera R."/>
            <person name="Culley D."/>
            <person name="Daum C."/>
            <person name="Ezra D."/>
            <person name="Gonzalez J."/>
            <person name="Henrissat B."/>
            <person name="Kuo A."/>
            <person name="Liang C."/>
            <person name="Lipzen A."/>
            <person name="Lutzoni F."/>
            <person name="Magnuson J."/>
            <person name="Mondo S."/>
            <person name="Nolan M."/>
            <person name="Ohm R."/>
            <person name="Pangilinan J."/>
            <person name="Park H.-J."/>
            <person name="Ramirez L."/>
            <person name="Alfaro M."/>
            <person name="Sun H."/>
            <person name="Tritt A."/>
            <person name="Yoshinaga Y."/>
            <person name="Zwiers L.-H."/>
            <person name="Turgeon B."/>
            <person name="Goodwin S."/>
            <person name="Spatafora J."/>
            <person name="Crous P."/>
            <person name="Grigoriev I."/>
        </authorList>
    </citation>
    <scope>NUCLEOTIDE SEQUENCE [LARGE SCALE GENOMIC DNA]</scope>
    <source>
        <strain evidence="5">CECT 20119</strain>
    </source>
</reference>
<dbReference type="PANTHER" id="PTHR34502:SF4">
    <property type="entry name" value="DUF6594 DOMAIN-CONTAINING PROTEIN"/>
    <property type="match status" value="1"/>
</dbReference>